<dbReference type="Pfam" id="PF13432">
    <property type="entry name" value="TPR_16"/>
    <property type="match status" value="1"/>
</dbReference>
<dbReference type="Pfam" id="PF14559">
    <property type="entry name" value="TPR_19"/>
    <property type="match status" value="1"/>
</dbReference>
<dbReference type="RefSeq" id="WP_095041624.1">
    <property type="nucleotide sequence ID" value="NZ_LN890655.1"/>
</dbReference>
<accession>A0A160SXR8</accession>
<feature type="transmembrane region" description="Helical" evidence="1">
    <location>
        <begin position="249"/>
        <end position="270"/>
    </location>
</feature>
<dbReference type="EMBL" id="LN890655">
    <property type="protein sequence ID" value="CUS01956.2"/>
    <property type="molecule type" value="Genomic_DNA"/>
</dbReference>
<keyword evidence="1" id="KW-0472">Membrane</keyword>
<feature type="transmembrane region" description="Helical" evidence="1">
    <location>
        <begin position="612"/>
        <end position="633"/>
    </location>
</feature>
<feature type="transmembrane region" description="Helical" evidence="1">
    <location>
        <begin position="485"/>
        <end position="508"/>
    </location>
</feature>
<feature type="transmembrane region" description="Helical" evidence="1">
    <location>
        <begin position="935"/>
        <end position="956"/>
    </location>
</feature>
<feature type="transmembrane region" description="Helical" evidence="1">
    <location>
        <begin position="588"/>
        <end position="606"/>
    </location>
</feature>
<gene>
    <name evidence="2" type="ORF">CFX0092_A0075</name>
</gene>
<evidence type="ECO:0000313" key="2">
    <source>
        <dbReference type="EMBL" id="CUS01956.2"/>
    </source>
</evidence>
<feature type="transmembrane region" description="Helical" evidence="1">
    <location>
        <begin position="12"/>
        <end position="30"/>
    </location>
</feature>
<feature type="transmembrane region" description="Helical" evidence="1">
    <location>
        <begin position="226"/>
        <end position="243"/>
    </location>
</feature>
<feature type="transmembrane region" description="Helical" evidence="1">
    <location>
        <begin position="116"/>
        <end position="134"/>
    </location>
</feature>
<feature type="transmembrane region" description="Helical" evidence="1">
    <location>
        <begin position="520"/>
        <end position="540"/>
    </location>
</feature>
<dbReference type="InterPro" id="IPR051533">
    <property type="entry name" value="WaaL-like"/>
</dbReference>
<dbReference type="InterPro" id="IPR011990">
    <property type="entry name" value="TPR-like_helical_dom_sf"/>
</dbReference>
<organism evidence="2 3">
    <name type="scientific">Candidatus Promineifilum breve</name>
    <dbReference type="NCBI Taxonomy" id="1806508"/>
    <lineage>
        <taxon>Bacteria</taxon>
        <taxon>Bacillati</taxon>
        <taxon>Chloroflexota</taxon>
        <taxon>Ardenticatenia</taxon>
        <taxon>Candidatus Promineifilales</taxon>
        <taxon>Candidatus Promineifilaceae</taxon>
        <taxon>Candidatus Promineifilum</taxon>
    </lineage>
</organism>
<sequence>MDSRLTRWCDGFLEACWLVAILTIPLFFNIHSERVFEPDKLALLRSLAVLMVAVALARWIDQRGWRNLGRWRFADPQSFWHKPFVLPIAALVVVYLLATIFSIGPRISWAGSYQRLQGTYTTLAYIVIFGLMAITIRSQEQVRRVVSTAIVASIPVALYGLLQHFGHDPLPWGGDVETRVAGHMGNAIFIAAYLIMVIPLTLARVVDAFSNILADEKLAAADVARASIYIFTLAIQLLTLYWSGSRGPLIGLAVGLFSFTLVLLVSLRDAAGEQGHDRPRELWPALLFLAPTLVALLLSPLVSRAAGPAIAFAFFGGVVGLSVLAIFLLVAARRGWRWLWLGWLLLTVLVAGWLLLFNIPAERTAGWRGIPLVGGVFDTLDEWRDLPGIGSYGRMLDPSDTTGREKSGRVRVLIWEGVIDLISPHEPLTYPDGRADPFNWLRPILGYGPESMYTVYNRFYPPELATVEARNASPDRSHNETFDTLVITGLAGLLAWQALYLTVVHFAFRYLGVVRSRRDTWVFAGLWAGGALLAAATALIVADPVYVGVAVPVGVILGVLVYLVYFALLGRPAETGAGEEADLKRPFAADRLLMNALVAAVLAHYVEIHFGIAISATRLYFFVYVALMLALGYRLRQVSSEEPEAPAPVVVAARGDKRKRRAAVVAPTATARADWDKLIVPALLLVLMLGTLGYGFITYALPPDKVITGPADLSAAEIFRQALLQNARRDFVEWPFILSLLVLSWLLGWLVYLSEMIKQGELTLPAIDGNVSIGRRRAAAGFLLALALAGVAGGVLATPDTATAALGVSLAQIAAIICAAAGAHLLYQWPAARRTVSVMAAALVILGVPVLIAGGYLPGLVLIAGGAAVLWLVGDRRRGHSIVPAAAVVLASLMGGFLFIYLHAINYRTLLFYRGEAVDSVPVLRSLEAAQAGGLLTFFFGFVIVMTILLAFALSWPELAEGRRPRTAAHPAAAYGSLALTLLAAVIILGQTNVRPVQADMVYKRARPYDDQATRATQADPATRRDTWDTAIAIYSAAIERLPLEDFYYLFLGRAYLERAGITEDAAEQTELLARAESLLLQAQDINPLNTDHTANLARLNTRWYAAVDDDAEKAERLDLAERYYEQALILSPQNSVIRNELARLILEIRGDCDRALALYDESAAIDPFYSQTQLARADAYILCSSGRPEAERDTLFRAAAVALEEALAGNPNNVRAWVQLAEIYRQLGEFEQAAATIEEARAHHDPATFPTAEIDFLAAQIAAGLGNVAEARELAESALLTAGDETAAQIASFLAGLGDE</sequence>
<feature type="transmembrane region" description="Helical" evidence="1">
    <location>
        <begin position="282"/>
        <end position="303"/>
    </location>
</feature>
<dbReference type="InterPro" id="IPR019734">
    <property type="entry name" value="TPR_rpt"/>
</dbReference>
<feature type="transmembrane region" description="Helical" evidence="1">
    <location>
        <begin position="42"/>
        <end position="60"/>
    </location>
</feature>
<evidence type="ECO:0000313" key="3">
    <source>
        <dbReference type="Proteomes" id="UP000215027"/>
    </source>
</evidence>
<feature type="transmembrane region" description="Helical" evidence="1">
    <location>
        <begin position="146"/>
        <end position="166"/>
    </location>
</feature>
<keyword evidence="3" id="KW-1185">Reference proteome</keyword>
<feature type="transmembrane region" description="Helical" evidence="1">
    <location>
        <begin position="734"/>
        <end position="753"/>
    </location>
</feature>
<feature type="transmembrane region" description="Helical" evidence="1">
    <location>
        <begin position="778"/>
        <end position="798"/>
    </location>
</feature>
<feature type="transmembrane region" description="Helical" evidence="1">
    <location>
        <begin position="338"/>
        <end position="359"/>
    </location>
</feature>
<dbReference type="PANTHER" id="PTHR37422">
    <property type="entry name" value="TEICHURONIC ACID BIOSYNTHESIS PROTEIN TUAE"/>
    <property type="match status" value="1"/>
</dbReference>
<dbReference type="SMART" id="SM00028">
    <property type="entry name" value="TPR"/>
    <property type="match status" value="3"/>
</dbReference>
<evidence type="ECO:0000256" key="1">
    <source>
        <dbReference type="SAM" id="Phobius"/>
    </source>
</evidence>
<feature type="transmembrane region" description="Helical" evidence="1">
    <location>
        <begin position="882"/>
        <end position="904"/>
    </location>
</feature>
<protein>
    <submittedName>
        <fullName evidence="2">Uncharacterized protein</fullName>
    </submittedName>
</protein>
<feature type="transmembrane region" description="Helical" evidence="1">
    <location>
        <begin position="678"/>
        <end position="701"/>
    </location>
</feature>
<reference evidence="2" key="1">
    <citation type="submission" date="2016-01" db="EMBL/GenBank/DDBJ databases">
        <authorList>
            <person name="Mcilroy J.S."/>
            <person name="Karst M S."/>
            <person name="Albertsen M."/>
        </authorList>
    </citation>
    <scope>NUCLEOTIDE SEQUENCE</scope>
    <source>
        <strain evidence="2">Cfx-K</strain>
    </source>
</reference>
<dbReference type="Proteomes" id="UP000215027">
    <property type="component" value="Chromosome I"/>
</dbReference>
<dbReference type="KEGG" id="pbf:CFX0092_A0075"/>
<dbReference type="Gene3D" id="1.25.40.10">
    <property type="entry name" value="Tetratricopeptide repeat domain"/>
    <property type="match status" value="2"/>
</dbReference>
<dbReference type="OrthoDB" id="1762823at2"/>
<feature type="transmembrane region" description="Helical" evidence="1">
    <location>
        <begin position="546"/>
        <end position="568"/>
    </location>
</feature>
<feature type="transmembrane region" description="Helical" evidence="1">
    <location>
        <begin position="968"/>
        <end position="989"/>
    </location>
</feature>
<name>A0A160SXR8_9CHLR</name>
<dbReference type="SUPFAM" id="SSF48452">
    <property type="entry name" value="TPR-like"/>
    <property type="match status" value="1"/>
</dbReference>
<feature type="transmembrane region" description="Helical" evidence="1">
    <location>
        <begin position="84"/>
        <end position="104"/>
    </location>
</feature>
<dbReference type="PANTHER" id="PTHR37422:SF13">
    <property type="entry name" value="LIPOPOLYSACCHARIDE BIOSYNTHESIS PROTEIN PA4999-RELATED"/>
    <property type="match status" value="1"/>
</dbReference>
<feature type="transmembrane region" description="Helical" evidence="1">
    <location>
        <begin position="839"/>
        <end position="870"/>
    </location>
</feature>
<keyword evidence="1" id="KW-0812">Transmembrane</keyword>
<feature type="transmembrane region" description="Helical" evidence="1">
    <location>
        <begin position="309"/>
        <end position="331"/>
    </location>
</feature>
<feature type="transmembrane region" description="Helical" evidence="1">
    <location>
        <begin position="804"/>
        <end position="827"/>
    </location>
</feature>
<feature type="transmembrane region" description="Helical" evidence="1">
    <location>
        <begin position="186"/>
        <end position="206"/>
    </location>
</feature>
<proteinExistence type="predicted"/>
<keyword evidence="1" id="KW-1133">Transmembrane helix</keyword>